<feature type="region of interest" description="Disordered" evidence="1">
    <location>
        <begin position="63"/>
        <end position="94"/>
    </location>
</feature>
<feature type="compositionally biased region" description="Polar residues" evidence="1">
    <location>
        <begin position="63"/>
        <end position="84"/>
    </location>
</feature>
<dbReference type="EMBL" id="JBBPBM010000074">
    <property type="protein sequence ID" value="KAK8512367.1"/>
    <property type="molecule type" value="Genomic_DNA"/>
</dbReference>
<sequence length="181" mass="20115">MSQVSVESHEYAKAKAKAKPADRWQPRIPTSPSSQRTTTTASRGQNRRCSGLTGHCLARQGLKTTHTSGQQPQQQRGRTSSSIDSQKRLYPPSASPTIRFVQNKAPYLSVYSSILEQSDKWHVGPLQHRFWAIYVAIVVHCDKGKAGMHGCRRCTERQTPTIASSQLATVNPVELDSLFEP</sequence>
<feature type="compositionally biased region" description="Basic and acidic residues" evidence="1">
    <location>
        <begin position="7"/>
        <end position="25"/>
    </location>
</feature>
<gene>
    <name evidence="2" type="ORF">V6N12_032087</name>
</gene>
<evidence type="ECO:0000256" key="1">
    <source>
        <dbReference type="SAM" id="MobiDB-lite"/>
    </source>
</evidence>
<evidence type="ECO:0000313" key="3">
    <source>
        <dbReference type="Proteomes" id="UP001472677"/>
    </source>
</evidence>
<dbReference type="Proteomes" id="UP001472677">
    <property type="component" value="Unassembled WGS sequence"/>
</dbReference>
<proteinExistence type="predicted"/>
<evidence type="ECO:0000313" key="2">
    <source>
        <dbReference type="EMBL" id="KAK8512367.1"/>
    </source>
</evidence>
<comment type="caution">
    <text evidence="2">The sequence shown here is derived from an EMBL/GenBank/DDBJ whole genome shotgun (WGS) entry which is preliminary data.</text>
</comment>
<accession>A0ABR2BZB9</accession>
<reference evidence="2 3" key="1">
    <citation type="journal article" date="2024" name="G3 (Bethesda)">
        <title>Genome assembly of Hibiscus sabdariffa L. provides insights into metabolisms of medicinal natural products.</title>
        <authorList>
            <person name="Kim T."/>
        </authorList>
    </citation>
    <scope>NUCLEOTIDE SEQUENCE [LARGE SCALE GENOMIC DNA]</scope>
    <source>
        <strain evidence="2">TK-2024</strain>
        <tissue evidence="2">Old leaves</tissue>
    </source>
</reference>
<name>A0ABR2BZB9_9ROSI</name>
<protein>
    <submittedName>
        <fullName evidence="2">Uncharacterized protein</fullName>
    </submittedName>
</protein>
<keyword evidence="3" id="KW-1185">Reference proteome</keyword>
<feature type="compositionally biased region" description="Low complexity" evidence="1">
    <location>
        <begin position="26"/>
        <end position="44"/>
    </location>
</feature>
<feature type="region of interest" description="Disordered" evidence="1">
    <location>
        <begin position="1"/>
        <end position="50"/>
    </location>
</feature>
<organism evidence="2 3">
    <name type="scientific">Hibiscus sabdariffa</name>
    <name type="common">roselle</name>
    <dbReference type="NCBI Taxonomy" id="183260"/>
    <lineage>
        <taxon>Eukaryota</taxon>
        <taxon>Viridiplantae</taxon>
        <taxon>Streptophyta</taxon>
        <taxon>Embryophyta</taxon>
        <taxon>Tracheophyta</taxon>
        <taxon>Spermatophyta</taxon>
        <taxon>Magnoliopsida</taxon>
        <taxon>eudicotyledons</taxon>
        <taxon>Gunneridae</taxon>
        <taxon>Pentapetalae</taxon>
        <taxon>rosids</taxon>
        <taxon>malvids</taxon>
        <taxon>Malvales</taxon>
        <taxon>Malvaceae</taxon>
        <taxon>Malvoideae</taxon>
        <taxon>Hibiscus</taxon>
    </lineage>
</organism>